<evidence type="ECO:0000313" key="2">
    <source>
        <dbReference type="Proteomes" id="UP001501867"/>
    </source>
</evidence>
<dbReference type="Gene3D" id="3.20.20.190">
    <property type="entry name" value="Phosphatidylinositol (PI) phosphodiesterase"/>
    <property type="match status" value="1"/>
</dbReference>
<dbReference type="Proteomes" id="UP001501867">
    <property type="component" value="Unassembled WGS sequence"/>
</dbReference>
<dbReference type="SUPFAM" id="SSF51695">
    <property type="entry name" value="PLC-like phosphodiesterases"/>
    <property type="match status" value="1"/>
</dbReference>
<protein>
    <submittedName>
        <fullName evidence="1">Uncharacterized protein</fullName>
    </submittedName>
</protein>
<comment type="caution">
    <text evidence="1">The sequence shown here is derived from an EMBL/GenBank/DDBJ whole genome shotgun (WGS) entry which is preliminary data.</text>
</comment>
<reference evidence="2" key="1">
    <citation type="journal article" date="2019" name="Int. J. Syst. Evol. Microbiol.">
        <title>The Global Catalogue of Microorganisms (GCM) 10K type strain sequencing project: providing services to taxonomists for standard genome sequencing and annotation.</title>
        <authorList>
            <consortium name="The Broad Institute Genomics Platform"/>
            <consortium name="The Broad Institute Genome Sequencing Center for Infectious Disease"/>
            <person name="Wu L."/>
            <person name="Ma J."/>
        </authorList>
    </citation>
    <scope>NUCLEOTIDE SEQUENCE [LARGE SCALE GENOMIC DNA]</scope>
    <source>
        <strain evidence="2">JCM 4505</strain>
    </source>
</reference>
<accession>A0ABP3F504</accession>
<proteinExistence type="predicted"/>
<dbReference type="RefSeq" id="WP_344158884.1">
    <property type="nucleotide sequence ID" value="NZ_BAAABV010000015.1"/>
</dbReference>
<sequence length="184" mass="20756">MAWHTVQRIADASKPEDLFTGQGQDHPSVLDDYKSHLDDCWTAELTRLNAGYQFKDASGGYLYRTRPTPLPTLREALRRIPQRMGVLLDLKSADTHALVPAVAKTLDALQSEGRPEWERVRFYSTEMPNLDLLASYPQARLFEDRDTIRTRLVTSRLTGECLNPPGAGTWTLFHLFAPGKVCSP</sequence>
<evidence type="ECO:0000313" key="1">
    <source>
        <dbReference type="EMBL" id="GAA0291414.1"/>
    </source>
</evidence>
<name>A0ABP3F504_9ACTN</name>
<organism evidence="1 2">
    <name type="scientific">Streptomyces polychromogenes</name>
    <dbReference type="NCBI Taxonomy" id="67342"/>
    <lineage>
        <taxon>Bacteria</taxon>
        <taxon>Bacillati</taxon>
        <taxon>Actinomycetota</taxon>
        <taxon>Actinomycetes</taxon>
        <taxon>Kitasatosporales</taxon>
        <taxon>Streptomycetaceae</taxon>
        <taxon>Streptomyces</taxon>
    </lineage>
</organism>
<keyword evidence="2" id="KW-1185">Reference proteome</keyword>
<dbReference type="InterPro" id="IPR017946">
    <property type="entry name" value="PLC-like_Pdiesterase_TIM-brl"/>
</dbReference>
<gene>
    <name evidence="1" type="ORF">GCM10010302_32480</name>
</gene>
<dbReference type="EMBL" id="BAAABV010000015">
    <property type="protein sequence ID" value="GAA0291414.1"/>
    <property type="molecule type" value="Genomic_DNA"/>
</dbReference>